<comment type="similarity">
    <text evidence="2">Belongs to the TAPT1 family.</text>
</comment>
<feature type="transmembrane region" description="Helical" evidence="7">
    <location>
        <begin position="173"/>
        <end position="191"/>
    </location>
</feature>
<accession>A0A9P0QKM1</accession>
<evidence type="ECO:0000256" key="2">
    <source>
        <dbReference type="ARBA" id="ARBA00008803"/>
    </source>
</evidence>
<evidence type="ECO:0000256" key="3">
    <source>
        <dbReference type="ARBA" id="ARBA00022692"/>
    </source>
</evidence>
<evidence type="ECO:0000256" key="5">
    <source>
        <dbReference type="ARBA" id="ARBA00023136"/>
    </source>
</evidence>
<reference evidence="8" key="1">
    <citation type="submission" date="2022-03" db="EMBL/GenBank/DDBJ databases">
        <authorList>
            <person name="Legras J.-L."/>
            <person name="Devillers H."/>
            <person name="Grondin C."/>
        </authorList>
    </citation>
    <scope>NUCLEOTIDE SEQUENCE</scope>
    <source>
        <strain evidence="8">CLIB 1423</strain>
    </source>
</reference>
<feature type="region of interest" description="Disordered" evidence="6">
    <location>
        <begin position="639"/>
        <end position="663"/>
    </location>
</feature>
<dbReference type="PANTHER" id="PTHR13317">
    <property type="entry name" value="TRANSMEMBRANE ANTERIOR POSTERIOR TRANSFORMATION PROTEIN 1 HOMOLOG"/>
    <property type="match status" value="1"/>
</dbReference>
<comment type="subcellular location">
    <subcellularLocation>
        <location evidence="1">Membrane</location>
        <topology evidence="1">Multi-pass membrane protein</topology>
    </subcellularLocation>
</comment>
<dbReference type="EMBL" id="CAKXYY010000001">
    <property type="protein sequence ID" value="CAH2350391.1"/>
    <property type="molecule type" value="Genomic_DNA"/>
</dbReference>
<dbReference type="AlphaFoldDB" id="A0A9P0QKM1"/>
<dbReference type="PANTHER" id="PTHR13317:SF4">
    <property type="entry name" value="TRANSMEMBRANE ANTERIOR POSTERIOR TRANSFORMATION PROTEIN 1 HOMOLOG"/>
    <property type="match status" value="1"/>
</dbReference>
<feature type="region of interest" description="Disordered" evidence="6">
    <location>
        <begin position="1"/>
        <end position="34"/>
    </location>
</feature>
<keyword evidence="4 7" id="KW-1133">Transmembrane helix</keyword>
<feature type="compositionally biased region" description="Basic and acidic residues" evidence="6">
    <location>
        <begin position="644"/>
        <end position="663"/>
    </location>
</feature>
<dbReference type="Pfam" id="PF05346">
    <property type="entry name" value="DUF747"/>
    <property type="match status" value="1"/>
</dbReference>
<evidence type="ECO:0000256" key="1">
    <source>
        <dbReference type="ARBA" id="ARBA00004141"/>
    </source>
</evidence>
<gene>
    <name evidence="8" type="ORF">CLIB1423_01S09032</name>
</gene>
<comment type="caution">
    <text evidence="8">The sequence shown here is derived from an EMBL/GenBank/DDBJ whole genome shotgun (WGS) entry which is preliminary data.</text>
</comment>
<protein>
    <submittedName>
        <fullName evidence="8">Endoplasmic reticulum membrane protein 65</fullName>
    </submittedName>
</protein>
<keyword evidence="3 7" id="KW-0812">Transmembrane</keyword>
<evidence type="ECO:0000256" key="4">
    <source>
        <dbReference type="ARBA" id="ARBA00022989"/>
    </source>
</evidence>
<feature type="transmembrane region" description="Helical" evidence="7">
    <location>
        <begin position="112"/>
        <end position="142"/>
    </location>
</feature>
<evidence type="ECO:0000313" key="8">
    <source>
        <dbReference type="EMBL" id="CAH2350391.1"/>
    </source>
</evidence>
<keyword evidence="5 7" id="KW-0472">Membrane</keyword>
<name>A0A9P0QKM1_9ASCO</name>
<dbReference type="InterPro" id="IPR008010">
    <property type="entry name" value="Tatp1"/>
</dbReference>
<dbReference type="OrthoDB" id="5376140at2759"/>
<evidence type="ECO:0000313" key="9">
    <source>
        <dbReference type="Proteomes" id="UP000837801"/>
    </source>
</evidence>
<keyword evidence="9" id="KW-1185">Reference proteome</keyword>
<proteinExistence type="inferred from homology"/>
<evidence type="ECO:0000256" key="6">
    <source>
        <dbReference type="SAM" id="MobiDB-lite"/>
    </source>
</evidence>
<feature type="transmembrane region" description="Helical" evidence="7">
    <location>
        <begin position="473"/>
        <end position="498"/>
    </location>
</feature>
<organism evidence="8 9">
    <name type="scientific">[Candida] railenensis</name>
    <dbReference type="NCBI Taxonomy" id="45579"/>
    <lineage>
        <taxon>Eukaryota</taxon>
        <taxon>Fungi</taxon>
        <taxon>Dikarya</taxon>
        <taxon>Ascomycota</taxon>
        <taxon>Saccharomycotina</taxon>
        <taxon>Pichiomycetes</taxon>
        <taxon>Debaryomycetaceae</taxon>
        <taxon>Kurtzmaniella</taxon>
    </lineage>
</organism>
<feature type="transmembrane region" description="Helical" evidence="7">
    <location>
        <begin position="247"/>
        <end position="266"/>
    </location>
</feature>
<feature type="transmembrane region" description="Helical" evidence="7">
    <location>
        <begin position="437"/>
        <end position="453"/>
    </location>
</feature>
<evidence type="ECO:0000256" key="7">
    <source>
        <dbReference type="SAM" id="Phobius"/>
    </source>
</evidence>
<dbReference type="GO" id="GO:0005789">
    <property type="term" value="C:endoplasmic reticulum membrane"/>
    <property type="evidence" value="ECO:0007669"/>
    <property type="project" value="TreeGrafter"/>
</dbReference>
<dbReference type="Proteomes" id="UP000837801">
    <property type="component" value="Unassembled WGS sequence"/>
</dbReference>
<sequence length="679" mass="76191">MSRSRTPSKNSGRSRSRSRSQSLPSVEQEKRSRTSSFIAKYVYSPSKQASASQGKDQLFSLYRLLTVELNLPEDKASSSSIKTAIESTSNDINYSVEQISNLVKIPFYLEKFMAFGLLVCLNSFLTLFTLVPLKIVIILYQISKSFIDKRNENRSNSARISTSLRLLSIKREVYTVWLIIFSLCVLSLPYFDISRLYHDVRGSAHIKLYVMFGVLEVADKLFSTIGQDILNILYSVPFDNWNDLPRIVTFGTLGVVYLTCHGYILIYQAVSLNVAANSYSNALLALLLSNQFSELKSSVFKKFEREGLFQIAMADLTERFQLSLMLGVIALRNIAQINSIHSGMIPNSWTSWNKFLGAIVGPSIVVIGSEILVDWLKHCYITKFNKVRPRIYHNFLYVLSLDYLEVFQSNSSSASANSTAGTSGVGLTDYIVLTRRIGLPLLATIVCFLRMTLPDLKSIFFYNSAQSKYAAILISLPLCILGFAALLLSRLILGMAILKWANRIKVKHLEHQELLRLKLSASAVASAKTNAKDTTLNVVPSERLPGLPTEEIKTPVTSETFNIPTHREEEATPPNSFPFPQLANKTSINIDVTPPSHSPMSPTSPKSPIEYNFIPGVPNTESSTINPNTRSYLYDVGEQIPPTPEERRNNQFTKDDTVDNHDEGLGKVMRYEMASKRIW</sequence>